<sequence>MPSPDQERNPLVGGSRCDTACCHRGCRAVVGKFRPVRGAVPTAQVVNARVYLASRDAVGLAAYTTSVRPGFGIHGQYLTPAEVRARFGPDPDQVSAVSDWLTSAGLQLTATTEHYLEVKGDAAAMQAAYGTQLDNVTLDGFIDPARGKGS</sequence>
<dbReference type="Proteomes" id="UP000291144">
    <property type="component" value="Unassembled WGS sequence"/>
</dbReference>
<dbReference type="SUPFAM" id="SSF54897">
    <property type="entry name" value="Protease propeptides/inhibitors"/>
    <property type="match status" value="1"/>
</dbReference>
<dbReference type="CDD" id="cd11377">
    <property type="entry name" value="Pro-peptidase_S53"/>
    <property type="match status" value="1"/>
</dbReference>
<comment type="caution">
    <text evidence="2">The sequence shown here is derived from an EMBL/GenBank/DDBJ whole genome shotgun (WGS) entry which is preliminary data.</text>
</comment>
<dbReference type="Pfam" id="PF09286">
    <property type="entry name" value="Pro-kuma_activ"/>
    <property type="match status" value="1"/>
</dbReference>
<reference evidence="2 3" key="1">
    <citation type="submission" date="2019-02" db="EMBL/GenBank/DDBJ databases">
        <title>Kribbella capetownensis sp. nov. and Kribbella speibonae sp. nov., isolated from soil.</title>
        <authorList>
            <person name="Curtis S.M."/>
            <person name="Norton I."/>
            <person name="Everest G.J."/>
            <person name="Meyers P.R."/>
        </authorList>
    </citation>
    <scope>NUCLEOTIDE SEQUENCE [LARGE SCALE GENOMIC DNA]</scope>
    <source>
        <strain evidence="2 3">NRRL B-24813</strain>
    </source>
</reference>
<dbReference type="OrthoDB" id="3480681at2"/>
<dbReference type="EMBL" id="SJKB01000026">
    <property type="protein sequence ID" value="TCC49570.1"/>
    <property type="molecule type" value="Genomic_DNA"/>
</dbReference>
<dbReference type="InterPro" id="IPR015366">
    <property type="entry name" value="S53_propep"/>
</dbReference>
<name>A0A4R0JSN5_9ACTN</name>
<protein>
    <recommendedName>
        <fullName evidence="1">Peptidase S53 activation domain-containing protein</fullName>
    </recommendedName>
</protein>
<evidence type="ECO:0000313" key="2">
    <source>
        <dbReference type="EMBL" id="TCC49570.1"/>
    </source>
</evidence>
<dbReference type="SMART" id="SM00944">
    <property type="entry name" value="Pro-kuma_activ"/>
    <property type="match status" value="1"/>
</dbReference>
<proteinExistence type="predicted"/>
<feature type="domain" description="Peptidase S53 activation" evidence="1">
    <location>
        <begin position="34"/>
        <end position="145"/>
    </location>
</feature>
<accession>A0A4R0JSN5</accession>
<evidence type="ECO:0000259" key="1">
    <source>
        <dbReference type="SMART" id="SM00944"/>
    </source>
</evidence>
<keyword evidence="3" id="KW-1185">Reference proteome</keyword>
<evidence type="ECO:0000313" key="3">
    <source>
        <dbReference type="Proteomes" id="UP000291144"/>
    </source>
</evidence>
<organism evidence="2 3">
    <name type="scientific">Kribbella pittospori</name>
    <dbReference type="NCBI Taxonomy" id="722689"/>
    <lineage>
        <taxon>Bacteria</taxon>
        <taxon>Bacillati</taxon>
        <taxon>Actinomycetota</taxon>
        <taxon>Actinomycetes</taxon>
        <taxon>Propionibacteriales</taxon>
        <taxon>Kribbellaceae</taxon>
        <taxon>Kribbella</taxon>
    </lineage>
</organism>
<dbReference type="GO" id="GO:0008236">
    <property type="term" value="F:serine-type peptidase activity"/>
    <property type="evidence" value="ECO:0007669"/>
    <property type="project" value="InterPro"/>
</dbReference>
<gene>
    <name evidence="2" type="ORF">E0H73_42245</name>
</gene>
<dbReference type="AlphaFoldDB" id="A0A4R0JSN5"/>